<comment type="subcellular location">
    <subcellularLocation>
        <location evidence="1">Cell membrane</location>
        <topology evidence="1">Multi-pass membrane protein</topology>
    </subcellularLocation>
</comment>
<feature type="transmembrane region" description="Helical" evidence="6">
    <location>
        <begin position="21"/>
        <end position="44"/>
    </location>
</feature>
<evidence type="ECO:0000256" key="5">
    <source>
        <dbReference type="ARBA" id="ARBA00023136"/>
    </source>
</evidence>
<dbReference type="AlphaFoldDB" id="A0A367EKB7"/>
<feature type="transmembrane region" description="Helical" evidence="6">
    <location>
        <begin position="480"/>
        <end position="502"/>
    </location>
</feature>
<keyword evidence="4 6" id="KW-1133">Transmembrane helix</keyword>
<name>A0A367EKB7_9ACTN</name>
<protein>
    <submittedName>
        <fullName evidence="8">ABC transporter permease</fullName>
    </submittedName>
</protein>
<keyword evidence="2" id="KW-1003">Cell membrane</keyword>
<feature type="transmembrane region" description="Helical" evidence="6">
    <location>
        <begin position="360"/>
        <end position="383"/>
    </location>
</feature>
<reference evidence="8 9" key="1">
    <citation type="submission" date="2018-06" db="EMBL/GenBank/DDBJ databases">
        <title>Streptomyces reniochalinae sp. nov. and Streptomyces diacarnus sp. nov. from marine sponges.</title>
        <authorList>
            <person name="Li L."/>
        </authorList>
    </citation>
    <scope>NUCLEOTIDE SEQUENCE [LARGE SCALE GENOMIC DNA]</scope>
    <source>
        <strain evidence="8 9">LHW50302</strain>
    </source>
</reference>
<gene>
    <name evidence="8" type="ORF">DQ392_15805</name>
</gene>
<dbReference type="GO" id="GO:0005886">
    <property type="term" value="C:plasma membrane"/>
    <property type="evidence" value="ECO:0007669"/>
    <property type="project" value="UniProtKB-SubCell"/>
</dbReference>
<evidence type="ECO:0000256" key="2">
    <source>
        <dbReference type="ARBA" id="ARBA00022475"/>
    </source>
</evidence>
<feature type="transmembrane region" description="Helical" evidence="6">
    <location>
        <begin position="168"/>
        <end position="189"/>
    </location>
</feature>
<keyword evidence="3 6" id="KW-0812">Transmembrane</keyword>
<evidence type="ECO:0000256" key="1">
    <source>
        <dbReference type="ARBA" id="ARBA00004651"/>
    </source>
</evidence>
<feature type="transmembrane region" description="Helical" evidence="6">
    <location>
        <begin position="299"/>
        <end position="319"/>
    </location>
</feature>
<feature type="transmembrane region" description="Helical" evidence="6">
    <location>
        <begin position="210"/>
        <end position="232"/>
    </location>
</feature>
<evidence type="ECO:0000256" key="6">
    <source>
        <dbReference type="SAM" id="Phobius"/>
    </source>
</evidence>
<proteinExistence type="predicted"/>
<dbReference type="InterPro" id="IPR003838">
    <property type="entry name" value="ABC3_permease_C"/>
</dbReference>
<evidence type="ECO:0000259" key="7">
    <source>
        <dbReference type="Pfam" id="PF02687"/>
    </source>
</evidence>
<evidence type="ECO:0000313" key="9">
    <source>
        <dbReference type="Proteomes" id="UP000253507"/>
    </source>
</evidence>
<evidence type="ECO:0000256" key="3">
    <source>
        <dbReference type="ARBA" id="ARBA00022692"/>
    </source>
</evidence>
<feature type="transmembrane region" description="Helical" evidence="6">
    <location>
        <begin position="75"/>
        <end position="98"/>
    </location>
</feature>
<organism evidence="8 9">
    <name type="scientific">Streptomyces reniochalinae</name>
    <dbReference type="NCBI Taxonomy" id="2250578"/>
    <lineage>
        <taxon>Bacteria</taxon>
        <taxon>Bacillati</taxon>
        <taxon>Actinomycetota</taxon>
        <taxon>Actinomycetes</taxon>
        <taxon>Kitasatosporales</taxon>
        <taxon>Streptomycetaceae</taxon>
        <taxon>Streptomyces</taxon>
    </lineage>
</organism>
<keyword evidence="5 6" id="KW-0472">Membrane</keyword>
<feature type="transmembrane region" description="Helical" evidence="6">
    <location>
        <begin position="244"/>
        <end position="267"/>
    </location>
</feature>
<evidence type="ECO:0000313" key="8">
    <source>
        <dbReference type="EMBL" id="RCG18209.1"/>
    </source>
</evidence>
<feature type="transmembrane region" description="Helical" evidence="6">
    <location>
        <begin position="404"/>
        <end position="427"/>
    </location>
</feature>
<keyword evidence="9" id="KW-1185">Reference proteome</keyword>
<feature type="domain" description="ABC3 transporter permease C-terminal" evidence="7">
    <location>
        <begin position="94"/>
        <end position="192"/>
    </location>
</feature>
<dbReference type="Pfam" id="PF02687">
    <property type="entry name" value="FtsX"/>
    <property type="match status" value="1"/>
</dbReference>
<sequence>MRPATLTRLAVAGTRTDALRVTLTALSALLGTLALLAAFTVAAIPTPTGTAGGSASWSQQYTSALLREPGLRPGVASALALLTLPVLALAGQCARIGAPARDRRLAALRLAGATPRQCTAVVAAETGAAALLGTCAGFAGYFALRAALDRPGPHGGLPLPTDVLPHPAAQAAVLLGFPLLSALTSAFLTRRVTVGPLGVARHPRTRTPRPWPALLLALGIAAVATGAALTSGETSPLAETAPRLLLALGGLCSLLGVILGTGWLSAAAGRTLHRFARGAPALLASRQLAADPWRGSRTLAAFLACLTFGAGAAAVRAFFVTNEQAEAESARRYAAATGESAQDIAQRDPFYLNSMDLVDLAVAAALVIAACGLLVALAESVVARHRVHTSLVASGVPRRVLVRAGLWQTLAPAVPAVLLALAVGTALGRAAVGTRVTTGSLQGRACTAANGCPDGLTHANSAPVTVPEVVRATPVPWSQLALYGAGALVALLVVTAAALLFLRGTVRAEELRAG</sequence>
<evidence type="ECO:0000256" key="4">
    <source>
        <dbReference type="ARBA" id="ARBA00022989"/>
    </source>
</evidence>
<dbReference type="Proteomes" id="UP000253507">
    <property type="component" value="Unassembled WGS sequence"/>
</dbReference>
<comment type="caution">
    <text evidence="8">The sequence shown here is derived from an EMBL/GenBank/DDBJ whole genome shotgun (WGS) entry which is preliminary data.</text>
</comment>
<dbReference type="OrthoDB" id="4871813at2"/>
<dbReference type="EMBL" id="QOIM01000034">
    <property type="protein sequence ID" value="RCG18209.1"/>
    <property type="molecule type" value="Genomic_DNA"/>
</dbReference>
<accession>A0A367EKB7</accession>
<feature type="transmembrane region" description="Helical" evidence="6">
    <location>
        <begin position="119"/>
        <end position="148"/>
    </location>
</feature>